<dbReference type="Gene3D" id="2.10.10.20">
    <property type="entry name" value="Carbohydrate-binding module superfamily 5/12"/>
    <property type="match status" value="1"/>
</dbReference>
<comment type="caution">
    <text evidence="4">The sequence shown here is derived from an EMBL/GenBank/DDBJ whole genome shotgun (WGS) entry which is preliminary data.</text>
</comment>
<evidence type="ECO:0000313" key="5">
    <source>
        <dbReference type="Proteomes" id="UP001479436"/>
    </source>
</evidence>
<dbReference type="InterPro" id="IPR036573">
    <property type="entry name" value="CBM_sf_5/12"/>
</dbReference>
<dbReference type="Pfam" id="PF02839">
    <property type="entry name" value="CBM_5_12"/>
    <property type="match status" value="1"/>
</dbReference>
<feature type="compositionally biased region" description="Polar residues" evidence="2">
    <location>
        <begin position="17"/>
        <end position="29"/>
    </location>
</feature>
<dbReference type="CDD" id="cd12215">
    <property type="entry name" value="ChiC_BD"/>
    <property type="match status" value="1"/>
</dbReference>
<feature type="region of interest" description="Disordered" evidence="2">
    <location>
        <begin position="1"/>
        <end position="29"/>
    </location>
</feature>
<accession>A0ABR2VJZ9</accession>
<dbReference type="EMBL" id="JASJQH010012416">
    <property type="protein sequence ID" value="KAK9659914.1"/>
    <property type="molecule type" value="Genomic_DNA"/>
</dbReference>
<keyword evidence="4" id="KW-0326">Glycosidase</keyword>
<dbReference type="InterPro" id="IPR003610">
    <property type="entry name" value="CBM5/12"/>
</dbReference>
<dbReference type="SMART" id="SM00495">
    <property type="entry name" value="ChtBD3"/>
    <property type="match status" value="1"/>
</dbReference>
<sequence>MPYSTTTAKPTSITTDKPPSTTATLTKPTVTNPGTGACAGITNWEANKAYNGSQTDAFDGHLWQAKWWTPNESPSKQGVWTDLRSC</sequence>
<keyword evidence="1 4" id="KW-0378">Hydrolase</keyword>
<dbReference type="EC" id="3.2.1.14" evidence="4"/>
<evidence type="ECO:0000256" key="1">
    <source>
        <dbReference type="ARBA" id="ARBA00022801"/>
    </source>
</evidence>
<reference evidence="4 5" key="1">
    <citation type="submission" date="2023-04" db="EMBL/GenBank/DDBJ databases">
        <title>Genome of Basidiobolus ranarum AG-B5.</title>
        <authorList>
            <person name="Stajich J.E."/>
            <person name="Carter-House D."/>
            <person name="Gryganskyi A."/>
        </authorList>
    </citation>
    <scope>NUCLEOTIDE SEQUENCE [LARGE SCALE GENOMIC DNA]</scope>
    <source>
        <strain evidence="4 5">AG-B5</strain>
    </source>
</reference>
<evidence type="ECO:0000256" key="2">
    <source>
        <dbReference type="SAM" id="MobiDB-lite"/>
    </source>
</evidence>
<evidence type="ECO:0000259" key="3">
    <source>
        <dbReference type="SMART" id="SM00495"/>
    </source>
</evidence>
<gene>
    <name evidence="4" type="primary">CHT4_9</name>
    <name evidence="4" type="ORF">K7432_018283</name>
</gene>
<keyword evidence="5" id="KW-1185">Reference proteome</keyword>
<evidence type="ECO:0000313" key="4">
    <source>
        <dbReference type="EMBL" id="KAK9659914.1"/>
    </source>
</evidence>
<dbReference type="Proteomes" id="UP001479436">
    <property type="component" value="Unassembled WGS sequence"/>
</dbReference>
<feature type="compositionally biased region" description="Low complexity" evidence="2">
    <location>
        <begin position="1"/>
        <end position="15"/>
    </location>
</feature>
<organism evidence="4 5">
    <name type="scientific">Basidiobolus ranarum</name>
    <dbReference type="NCBI Taxonomy" id="34480"/>
    <lineage>
        <taxon>Eukaryota</taxon>
        <taxon>Fungi</taxon>
        <taxon>Fungi incertae sedis</taxon>
        <taxon>Zoopagomycota</taxon>
        <taxon>Entomophthoromycotina</taxon>
        <taxon>Basidiobolomycetes</taxon>
        <taxon>Basidiobolales</taxon>
        <taxon>Basidiobolaceae</taxon>
        <taxon>Basidiobolus</taxon>
    </lineage>
</organism>
<name>A0ABR2VJZ9_9FUNG</name>
<proteinExistence type="predicted"/>
<feature type="domain" description="Chitin-binding type-3" evidence="3">
    <location>
        <begin position="41"/>
        <end position="83"/>
    </location>
</feature>
<dbReference type="GO" id="GO:0008843">
    <property type="term" value="F:endochitinase activity"/>
    <property type="evidence" value="ECO:0007669"/>
    <property type="project" value="UniProtKB-EC"/>
</dbReference>
<protein>
    <submittedName>
        <fullName evidence="4">Chitinase 4</fullName>
        <ecNumber evidence="4">3.2.1.14</ecNumber>
    </submittedName>
</protein>
<dbReference type="SUPFAM" id="SSF51055">
    <property type="entry name" value="Carbohydrate binding domain"/>
    <property type="match status" value="1"/>
</dbReference>